<proteinExistence type="predicted"/>
<evidence type="ECO:0000313" key="1">
    <source>
        <dbReference type="EMBL" id="SVC28176.1"/>
    </source>
</evidence>
<sequence>MVWGTIGTWDEIVIYYCGYIPQRAGLKNLAAENKNTPPD</sequence>
<name>A0A382KUW1_9ZZZZ</name>
<organism evidence="1">
    <name type="scientific">marine metagenome</name>
    <dbReference type="NCBI Taxonomy" id="408172"/>
    <lineage>
        <taxon>unclassified sequences</taxon>
        <taxon>metagenomes</taxon>
        <taxon>ecological metagenomes</taxon>
    </lineage>
</organism>
<dbReference type="EMBL" id="UINC01082946">
    <property type="protein sequence ID" value="SVC28176.1"/>
    <property type="molecule type" value="Genomic_DNA"/>
</dbReference>
<reference evidence="1" key="1">
    <citation type="submission" date="2018-05" db="EMBL/GenBank/DDBJ databases">
        <authorList>
            <person name="Lanie J.A."/>
            <person name="Ng W.-L."/>
            <person name="Kazmierczak K.M."/>
            <person name="Andrzejewski T.M."/>
            <person name="Davidsen T.M."/>
            <person name="Wayne K.J."/>
            <person name="Tettelin H."/>
            <person name="Glass J.I."/>
            <person name="Rusch D."/>
            <person name="Podicherti R."/>
            <person name="Tsui H.-C.T."/>
            <person name="Winkler M.E."/>
        </authorList>
    </citation>
    <scope>NUCLEOTIDE SEQUENCE</scope>
</reference>
<dbReference type="AlphaFoldDB" id="A0A382KUW1"/>
<accession>A0A382KUW1</accession>
<protein>
    <submittedName>
        <fullName evidence="1">Uncharacterized protein</fullName>
    </submittedName>
</protein>
<gene>
    <name evidence="1" type="ORF">METZ01_LOCUS281030</name>
</gene>